<evidence type="ECO:0000313" key="2">
    <source>
        <dbReference type="EMBL" id="GBM06651.1"/>
    </source>
</evidence>
<name>A0A4Y2CQD2_ARAVE</name>
<organism evidence="2 3">
    <name type="scientific">Araneus ventricosus</name>
    <name type="common">Orbweaver spider</name>
    <name type="synonym">Epeira ventricosa</name>
    <dbReference type="NCBI Taxonomy" id="182803"/>
    <lineage>
        <taxon>Eukaryota</taxon>
        <taxon>Metazoa</taxon>
        <taxon>Ecdysozoa</taxon>
        <taxon>Arthropoda</taxon>
        <taxon>Chelicerata</taxon>
        <taxon>Arachnida</taxon>
        <taxon>Araneae</taxon>
        <taxon>Araneomorphae</taxon>
        <taxon>Entelegynae</taxon>
        <taxon>Araneoidea</taxon>
        <taxon>Araneidae</taxon>
        <taxon>Araneus</taxon>
    </lineage>
</organism>
<feature type="region of interest" description="Disordered" evidence="1">
    <location>
        <begin position="1"/>
        <end position="28"/>
    </location>
</feature>
<gene>
    <name evidence="2" type="ORF">AVEN_190871_1</name>
</gene>
<comment type="caution">
    <text evidence="2">The sequence shown here is derived from an EMBL/GenBank/DDBJ whole genome shotgun (WGS) entry which is preliminary data.</text>
</comment>
<proteinExistence type="predicted"/>
<feature type="compositionally biased region" description="Polar residues" evidence="1">
    <location>
        <begin position="1"/>
        <end position="10"/>
    </location>
</feature>
<evidence type="ECO:0000313" key="3">
    <source>
        <dbReference type="Proteomes" id="UP000499080"/>
    </source>
</evidence>
<dbReference type="EMBL" id="BGPR01000232">
    <property type="protein sequence ID" value="GBM06651.1"/>
    <property type="molecule type" value="Genomic_DNA"/>
</dbReference>
<protein>
    <submittedName>
        <fullName evidence="2">Uncharacterized protein</fullName>
    </submittedName>
</protein>
<keyword evidence="3" id="KW-1185">Reference proteome</keyword>
<evidence type="ECO:0000256" key="1">
    <source>
        <dbReference type="SAM" id="MobiDB-lite"/>
    </source>
</evidence>
<sequence length="88" mass="10156">MPLRSISNRMAHSRPGNILQKQQADCRTHQDSLHHLNVTRTGWKNHRNPNLQTHDHLALSRKANMAFTKKNLPVRGRVDQITPKSFSL</sequence>
<dbReference type="Proteomes" id="UP000499080">
    <property type="component" value="Unassembled WGS sequence"/>
</dbReference>
<reference evidence="2 3" key="1">
    <citation type="journal article" date="2019" name="Sci. Rep.">
        <title>Orb-weaving spider Araneus ventricosus genome elucidates the spidroin gene catalogue.</title>
        <authorList>
            <person name="Kono N."/>
            <person name="Nakamura H."/>
            <person name="Ohtoshi R."/>
            <person name="Moran D.A.P."/>
            <person name="Shinohara A."/>
            <person name="Yoshida Y."/>
            <person name="Fujiwara M."/>
            <person name="Mori M."/>
            <person name="Tomita M."/>
            <person name="Arakawa K."/>
        </authorList>
    </citation>
    <scope>NUCLEOTIDE SEQUENCE [LARGE SCALE GENOMIC DNA]</scope>
</reference>
<dbReference type="AlphaFoldDB" id="A0A4Y2CQD2"/>
<accession>A0A4Y2CQD2</accession>